<dbReference type="PRINTS" id="PR00344">
    <property type="entry name" value="BCTRLSENSOR"/>
</dbReference>
<dbReference type="InterPro" id="IPR001789">
    <property type="entry name" value="Sig_transdc_resp-reg_receiver"/>
</dbReference>
<dbReference type="AlphaFoldDB" id="A0A2T4HUK3"/>
<dbReference type="EC" id="2.7.13.3" evidence="2"/>
<protein>
    <recommendedName>
        <fullName evidence="2">histidine kinase</fullName>
        <ecNumber evidence="2">2.7.13.3</ecNumber>
    </recommendedName>
</protein>
<dbReference type="Gene3D" id="3.40.50.2300">
    <property type="match status" value="1"/>
</dbReference>
<dbReference type="Pfam" id="PF00072">
    <property type="entry name" value="Response_reg"/>
    <property type="match status" value="1"/>
</dbReference>
<evidence type="ECO:0000259" key="4">
    <source>
        <dbReference type="PROSITE" id="PS50109"/>
    </source>
</evidence>
<gene>
    <name evidence="6" type="ORF">CV103_13810</name>
</gene>
<dbReference type="EMBL" id="PHHF01000054">
    <property type="protein sequence ID" value="PTD19440.1"/>
    <property type="molecule type" value="Genomic_DNA"/>
</dbReference>
<keyword evidence="3" id="KW-0597">Phosphoprotein</keyword>
<dbReference type="SMART" id="SM00448">
    <property type="entry name" value="REC"/>
    <property type="match status" value="1"/>
</dbReference>
<sequence length="287" mass="29835">PSSIPNATFPKRSPTWPKSQLGADWANQLEGALLNLAINGRDAMPDGGTLTIATANLAAGTAAQSLPPDLAPGDYVRIAVSDTGTGMAPDVIARAFEPFFTTKPIGQGTGLGLASIYGFARQSKGEVAIESELGRGTTVALYLPRHMGADDAASDTASGDMAITGRGETILVIEDEPVVRALIVELLDDLGYCTLAADDAEPGLELLRSGAPIDLMITDIGLPGMDGRDLGRIAREMRPGLPILYMTGYADTATDADDIAEEGTALITKPFGGPLLADRVAAMLRRA</sequence>
<evidence type="ECO:0000259" key="5">
    <source>
        <dbReference type="PROSITE" id="PS50110"/>
    </source>
</evidence>
<evidence type="ECO:0000256" key="3">
    <source>
        <dbReference type="PROSITE-ProRule" id="PRU00169"/>
    </source>
</evidence>
<dbReference type="Pfam" id="PF02518">
    <property type="entry name" value="HATPase_c"/>
    <property type="match status" value="1"/>
</dbReference>
<dbReference type="SMART" id="SM00387">
    <property type="entry name" value="HATPase_c"/>
    <property type="match status" value="1"/>
</dbReference>
<evidence type="ECO:0000313" key="7">
    <source>
        <dbReference type="Proteomes" id="UP000241206"/>
    </source>
</evidence>
<dbReference type="PROSITE" id="PS50109">
    <property type="entry name" value="HIS_KIN"/>
    <property type="match status" value="1"/>
</dbReference>
<dbReference type="InterPro" id="IPR003594">
    <property type="entry name" value="HATPase_dom"/>
</dbReference>
<keyword evidence="7" id="KW-1185">Reference proteome</keyword>
<dbReference type="PROSITE" id="PS50110">
    <property type="entry name" value="RESPONSE_REGULATORY"/>
    <property type="match status" value="1"/>
</dbReference>
<accession>A0A2T4HUK3</accession>
<evidence type="ECO:0000256" key="1">
    <source>
        <dbReference type="ARBA" id="ARBA00000085"/>
    </source>
</evidence>
<dbReference type="InterPro" id="IPR036890">
    <property type="entry name" value="HATPase_C_sf"/>
</dbReference>
<dbReference type="Gene3D" id="3.30.565.10">
    <property type="entry name" value="Histidine kinase-like ATPase, C-terminal domain"/>
    <property type="match status" value="1"/>
</dbReference>
<evidence type="ECO:0000256" key="2">
    <source>
        <dbReference type="ARBA" id="ARBA00012438"/>
    </source>
</evidence>
<dbReference type="InterPro" id="IPR005467">
    <property type="entry name" value="His_kinase_dom"/>
</dbReference>
<dbReference type="SUPFAM" id="SSF55874">
    <property type="entry name" value="ATPase domain of HSP90 chaperone/DNA topoisomerase II/histidine kinase"/>
    <property type="match status" value="1"/>
</dbReference>
<reference evidence="6 7" key="1">
    <citation type="submission" date="2017-11" db="EMBL/GenBank/DDBJ databases">
        <title>Sphingomonas oleivorans sp. nov., isolated from oil-contaminated soil.</title>
        <authorList>
            <person name="Wang L."/>
            <person name="Chen L."/>
        </authorList>
    </citation>
    <scope>NUCLEOTIDE SEQUENCE [LARGE SCALE GENOMIC DNA]</scope>
    <source>
        <strain evidence="6 7">K101</strain>
    </source>
</reference>
<keyword evidence="6" id="KW-0418">Kinase</keyword>
<feature type="modified residue" description="4-aspartylphosphate" evidence="3">
    <location>
        <position position="219"/>
    </location>
</feature>
<dbReference type="SUPFAM" id="SSF52172">
    <property type="entry name" value="CheY-like"/>
    <property type="match status" value="1"/>
</dbReference>
<dbReference type="PANTHER" id="PTHR43065:SF42">
    <property type="entry name" value="TWO-COMPONENT SENSOR PPRA"/>
    <property type="match status" value="1"/>
</dbReference>
<dbReference type="GO" id="GO:0004673">
    <property type="term" value="F:protein histidine kinase activity"/>
    <property type="evidence" value="ECO:0007669"/>
    <property type="project" value="UniProtKB-EC"/>
</dbReference>
<dbReference type="GO" id="GO:0000160">
    <property type="term" value="P:phosphorelay signal transduction system"/>
    <property type="evidence" value="ECO:0007669"/>
    <property type="project" value="InterPro"/>
</dbReference>
<dbReference type="PANTHER" id="PTHR43065">
    <property type="entry name" value="SENSOR HISTIDINE KINASE"/>
    <property type="match status" value="1"/>
</dbReference>
<feature type="non-terminal residue" evidence="6">
    <location>
        <position position="1"/>
    </location>
</feature>
<dbReference type="Proteomes" id="UP000241206">
    <property type="component" value="Unassembled WGS sequence"/>
</dbReference>
<keyword evidence="6" id="KW-0808">Transferase</keyword>
<name>A0A2T4HUK3_9SPHN</name>
<comment type="catalytic activity">
    <reaction evidence="1">
        <text>ATP + protein L-histidine = ADP + protein N-phospho-L-histidine.</text>
        <dbReference type="EC" id="2.7.13.3"/>
    </reaction>
</comment>
<proteinExistence type="predicted"/>
<dbReference type="InterPro" id="IPR011006">
    <property type="entry name" value="CheY-like_superfamily"/>
</dbReference>
<dbReference type="InterPro" id="IPR004358">
    <property type="entry name" value="Sig_transdc_His_kin-like_C"/>
</dbReference>
<comment type="caution">
    <text evidence="6">The sequence shown here is derived from an EMBL/GenBank/DDBJ whole genome shotgun (WGS) entry which is preliminary data.</text>
</comment>
<feature type="domain" description="Histidine kinase" evidence="4">
    <location>
        <begin position="28"/>
        <end position="147"/>
    </location>
</feature>
<organism evidence="6 7">
    <name type="scientific">Edaphosphingomonas fennica</name>
    <dbReference type="NCBI Taxonomy" id="114404"/>
    <lineage>
        <taxon>Bacteria</taxon>
        <taxon>Pseudomonadati</taxon>
        <taxon>Pseudomonadota</taxon>
        <taxon>Alphaproteobacteria</taxon>
        <taxon>Sphingomonadales</taxon>
        <taxon>Rhizorhabdaceae</taxon>
        <taxon>Edaphosphingomonas</taxon>
    </lineage>
</organism>
<evidence type="ECO:0000313" key="6">
    <source>
        <dbReference type="EMBL" id="PTD19440.1"/>
    </source>
</evidence>
<feature type="domain" description="Response regulatory" evidence="5">
    <location>
        <begin position="169"/>
        <end position="284"/>
    </location>
</feature>